<accession>A0A4Z1A0F4</accession>
<protein>
    <submittedName>
        <fullName evidence="2">Dolichyl-phosphate-mannose-protein mannosyltransferase</fullName>
    </submittedName>
</protein>
<organism evidence="2 3">
    <name type="scientific">Leptospira jelokensis</name>
    <dbReference type="NCBI Taxonomy" id="2484931"/>
    <lineage>
        <taxon>Bacteria</taxon>
        <taxon>Pseudomonadati</taxon>
        <taxon>Spirochaetota</taxon>
        <taxon>Spirochaetia</taxon>
        <taxon>Leptospirales</taxon>
        <taxon>Leptospiraceae</taxon>
        <taxon>Leptospira</taxon>
    </lineage>
</organism>
<dbReference type="Proteomes" id="UP000297567">
    <property type="component" value="Unassembled WGS sequence"/>
</dbReference>
<evidence type="ECO:0000313" key="3">
    <source>
        <dbReference type="Proteomes" id="UP000297567"/>
    </source>
</evidence>
<feature type="transmembrane region" description="Helical" evidence="1">
    <location>
        <begin position="129"/>
        <end position="146"/>
    </location>
</feature>
<keyword evidence="1" id="KW-0472">Membrane</keyword>
<feature type="transmembrane region" description="Helical" evidence="1">
    <location>
        <begin position="282"/>
        <end position="300"/>
    </location>
</feature>
<proteinExistence type="predicted"/>
<keyword evidence="1" id="KW-1133">Transmembrane helix</keyword>
<keyword evidence="1" id="KW-0812">Transmembrane</keyword>
<feature type="transmembrane region" description="Helical" evidence="1">
    <location>
        <begin position="224"/>
        <end position="242"/>
    </location>
</feature>
<feature type="transmembrane region" description="Helical" evidence="1">
    <location>
        <begin position="153"/>
        <end position="169"/>
    </location>
</feature>
<sequence>MISSKNQSLSLIISISALLLLIQFLIRVDLFYISDPLIKWIQVVSLWNQNWTTESILFPAKDMDPLFLMSPLNENFVFLHKEQLIGQYPIGFTFLYSLLGLIQHQYLPYLNFIYLALLILLMTKNKFQIPVILFAILGTVIFPLLIDFSENGLFILLSAYGYYFLFKAFETERSKYWVFGNILFGLSLWLRLEGILLFIAVHLAIFSIEVVTNKKSVWKILHPIRYSIFSLLLFSFFLWNAYRYSDPLGTRHLTNFGRFEKTILDQFQIFLSIVFTFPKKEIWTLGFFLQSPIYLMAILHMKKMDFKNKPSLRFHLLSSIIFLFFVGTTSPNDGLTLNGRYLASMVFPLTYLLNEVFKDIQNQKLKYYSVMAWTALCSILILIVFYFSSKELKKLKTELTNFQSNLIVTTSEVLSGGFTLDLIEKQVICVRKDFLVHYFYYNLKQNNFPEFLLLNLKKETSMSEEEIDSYHALLNGSISNGYECKPASESAKIKSQKCIHKNF</sequence>
<dbReference type="InterPro" id="IPR059217">
    <property type="entry name" value="LA3751_2-like"/>
</dbReference>
<name>A0A4Z1A0F4_9LEPT</name>
<dbReference type="AlphaFoldDB" id="A0A4Z1A0F4"/>
<evidence type="ECO:0000313" key="2">
    <source>
        <dbReference type="EMBL" id="TGL67590.1"/>
    </source>
</evidence>
<dbReference type="GO" id="GO:0016757">
    <property type="term" value="F:glycosyltransferase activity"/>
    <property type="evidence" value="ECO:0007669"/>
    <property type="project" value="UniProtKB-KW"/>
</dbReference>
<feature type="transmembrane region" description="Helical" evidence="1">
    <location>
        <begin position="106"/>
        <end position="123"/>
    </location>
</feature>
<evidence type="ECO:0000256" key="1">
    <source>
        <dbReference type="SAM" id="Phobius"/>
    </source>
</evidence>
<keyword evidence="2" id="KW-0808">Transferase</keyword>
<dbReference type="EMBL" id="RQGH01000023">
    <property type="protein sequence ID" value="TGL67590.1"/>
    <property type="molecule type" value="Genomic_DNA"/>
</dbReference>
<reference evidence="2" key="1">
    <citation type="journal article" date="2019" name="PLoS Negl. Trop. Dis.">
        <title>Revisiting the worldwide diversity of Leptospira species in the environment.</title>
        <authorList>
            <person name="Vincent A.T."/>
            <person name="Schiettekatte O."/>
            <person name="Bourhy P."/>
            <person name="Veyrier F.J."/>
            <person name="Picardeau M."/>
        </authorList>
    </citation>
    <scope>NUCLEOTIDE SEQUENCE [LARGE SCALE GENOMIC DNA]</scope>
    <source>
        <strain evidence="2">201702451</strain>
    </source>
</reference>
<dbReference type="NCBIfam" id="NF047440">
    <property type="entry name" value="LA3751_2_3_fam"/>
    <property type="match status" value="1"/>
</dbReference>
<keyword evidence="2" id="KW-0328">Glycosyltransferase</keyword>
<comment type="caution">
    <text evidence="2">The sequence shown here is derived from an EMBL/GenBank/DDBJ whole genome shotgun (WGS) entry which is preliminary data.</text>
</comment>
<feature type="transmembrane region" description="Helical" evidence="1">
    <location>
        <begin position="189"/>
        <end position="212"/>
    </location>
</feature>
<keyword evidence="3" id="KW-1185">Reference proteome</keyword>
<gene>
    <name evidence="2" type="ORF">EHQ62_08955</name>
</gene>
<feature type="transmembrane region" description="Helical" evidence="1">
    <location>
        <begin position="365"/>
        <end position="387"/>
    </location>
</feature>
<feature type="transmembrane region" description="Helical" evidence="1">
    <location>
        <begin position="312"/>
        <end position="329"/>
    </location>
</feature>
<feature type="transmembrane region" description="Helical" evidence="1">
    <location>
        <begin position="12"/>
        <end position="32"/>
    </location>
</feature>